<evidence type="ECO:0000256" key="7">
    <source>
        <dbReference type="ARBA" id="ARBA00022692"/>
    </source>
</evidence>
<dbReference type="InterPro" id="IPR000719">
    <property type="entry name" value="Prot_kinase_dom"/>
</dbReference>
<dbReference type="PROSITE" id="PS50011">
    <property type="entry name" value="PROTEIN_KINASE_DOM"/>
    <property type="match status" value="1"/>
</dbReference>
<dbReference type="Pfam" id="PF00069">
    <property type="entry name" value="Pkinase"/>
    <property type="match status" value="1"/>
</dbReference>
<dbReference type="SMART" id="SM00220">
    <property type="entry name" value="S_TKc"/>
    <property type="match status" value="1"/>
</dbReference>
<evidence type="ECO:0000256" key="12">
    <source>
        <dbReference type="ARBA" id="ARBA00022840"/>
    </source>
</evidence>
<evidence type="ECO:0000256" key="18">
    <source>
        <dbReference type="ARBA" id="ARBA00048679"/>
    </source>
</evidence>
<keyword evidence="14 19" id="KW-0472">Membrane</keyword>
<feature type="transmembrane region" description="Helical" evidence="19">
    <location>
        <begin position="577"/>
        <end position="600"/>
    </location>
</feature>
<keyword evidence="4" id="KW-0597">Phosphoprotein</keyword>
<dbReference type="Pfam" id="PF11721">
    <property type="entry name" value="Malectin"/>
    <property type="match status" value="1"/>
</dbReference>
<comment type="caution">
    <text evidence="21">The sequence shown here is derived from an EMBL/GenBank/DDBJ whole genome shotgun (WGS) entry which is preliminary data.</text>
</comment>
<dbReference type="Gene3D" id="3.30.200.20">
    <property type="entry name" value="Phosphorylase Kinase, domain 1"/>
    <property type="match status" value="1"/>
</dbReference>
<accession>A0A438J4R5</accession>
<dbReference type="FunFam" id="3.80.10.10:FF:000041">
    <property type="entry name" value="LRR receptor-like serine/threonine-protein kinase ERECTA"/>
    <property type="match status" value="2"/>
</dbReference>
<comment type="catalytic activity">
    <reaction evidence="18">
        <text>L-seryl-[protein] + ATP = O-phospho-L-seryl-[protein] + ADP + H(+)</text>
        <dbReference type="Rhea" id="RHEA:17989"/>
        <dbReference type="Rhea" id="RHEA-COMP:9863"/>
        <dbReference type="Rhea" id="RHEA-COMP:11604"/>
        <dbReference type="ChEBI" id="CHEBI:15378"/>
        <dbReference type="ChEBI" id="CHEBI:29999"/>
        <dbReference type="ChEBI" id="CHEBI:30616"/>
        <dbReference type="ChEBI" id="CHEBI:83421"/>
        <dbReference type="ChEBI" id="CHEBI:456216"/>
        <dbReference type="EC" id="2.7.11.1"/>
    </reaction>
</comment>
<proteinExistence type="predicted"/>
<feature type="domain" description="Protein kinase" evidence="20">
    <location>
        <begin position="638"/>
        <end position="942"/>
    </location>
</feature>
<keyword evidence="5" id="KW-0433">Leucine-rich repeat</keyword>
<dbReference type="InterPro" id="IPR011009">
    <property type="entry name" value="Kinase-like_dom_sf"/>
</dbReference>
<dbReference type="InterPro" id="IPR032675">
    <property type="entry name" value="LRR_dom_sf"/>
</dbReference>
<comment type="subcellular location">
    <subcellularLocation>
        <location evidence="1">Membrane</location>
        <topology evidence="1">Single-pass type I membrane protein</topology>
    </subcellularLocation>
</comment>
<keyword evidence="10" id="KW-0547">Nucleotide-binding</keyword>
<dbReference type="InterPro" id="IPR051824">
    <property type="entry name" value="LRR_Rcpt-Like_S/T_Kinase"/>
</dbReference>
<evidence type="ECO:0000256" key="9">
    <source>
        <dbReference type="ARBA" id="ARBA00022737"/>
    </source>
</evidence>
<dbReference type="Gene3D" id="3.80.10.10">
    <property type="entry name" value="Ribonuclease Inhibitor"/>
    <property type="match status" value="3"/>
</dbReference>
<dbReference type="Gene3D" id="1.10.510.10">
    <property type="entry name" value="Transferase(Phosphotransferase) domain 1"/>
    <property type="match status" value="1"/>
</dbReference>
<keyword evidence="12" id="KW-0067">ATP-binding</keyword>
<evidence type="ECO:0000256" key="4">
    <source>
        <dbReference type="ARBA" id="ARBA00022553"/>
    </source>
</evidence>
<gene>
    <name evidence="21" type="primary">VvCHDp000410_17</name>
    <name evidence="21" type="ORF">CK203_021780</name>
</gene>
<dbReference type="GO" id="GO:0016020">
    <property type="term" value="C:membrane"/>
    <property type="evidence" value="ECO:0007669"/>
    <property type="project" value="UniProtKB-SubCell"/>
</dbReference>
<dbReference type="PANTHER" id="PTHR48006:SF60">
    <property type="entry name" value="PROTEIN KINASE DOMAIN-CONTAINING PROTEIN"/>
    <property type="match status" value="1"/>
</dbReference>
<keyword evidence="6" id="KW-0808">Transferase</keyword>
<evidence type="ECO:0000256" key="11">
    <source>
        <dbReference type="ARBA" id="ARBA00022777"/>
    </source>
</evidence>
<evidence type="ECO:0000256" key="17">
    <source>
        <dbReference type="ARBA" id="ARBA00047899"/>
    </source>
</evidence>
<dbReference type="InterPro" id="IPR021720">
    <property type="entry name" value="Malectin_dom"/>
</dbReference>
<dbReference type="GO" id="GO:0005524">
    <property type="term" value="F:ATP binding"/>
    <property type="evidence" value="ECO:0007669"/>
    <property type="project" value="UniProtKB-KW"/>
</dbReference>
<evidence type="ECO:0000256" key="1">
    <source>
        <dbReference type="ARBA" id="ARBA00004479"/>
    </source>
</evidence>
<keyword evidence="8" id="KW-0732">Signal</keyword>
<keyword evidence="11 21" id="KW-0418">Kinase</keyword>
<evidence type="ECO:0000256" key="14">
    <source>
        <dbReference type="ARBA" id="ARBA00023136"/>
    </source>
</evidence>
<dbReference type="FunFam" id="3.30.200.20:FF:000217">
    <property type="entry name" value="probable LRR receptor-like serine/threonine-protein kinase At1g53430"/>
    <property type="match status" value="1"/>
</dbReference>
<sequence>MVVWNKEIGLRVENWMSQGLLLIGSVGVISTGLQSQRQKKNIVQTLRIIFTKLNYKYWNISQASCSGGFNRIIDDNSYSNVTCNCTFNKRNVCHVTNMILVESENIKQKHNMLGQLKGLDLDGTLPDEFGNLSYLQELALPGNRISGSIPNEISNIGTLEELVLEANQLGVHLPPSLGKLSHLRRLVLSANNFTGTIPENFHNLKNLTDLIDGNNLSGKIPDWIGNWTKLEKLLISDLSGPTTSFPNLKDMNKLKTLVMRNCSITGEIPEDIGNIESLKLLDLSFNRLSGTIPKSFKQEKKVKTKLDFMFLTNNSLTGEVPSWIRSDTENKIDLSYNNFTGPRLDSCKHQVNLVSSYASSARNMIPWCLQKDLPCSRKAKYYSLYINCGGEETTFKGKTYEKDNNVEGASQFFTDSLDKWAYSSTGVFIGNRHGSHLAKNESALNSEDAEIYQTARLAPISLKYYGLCLQKGNYKVRLYFAEIMFFNNQTFGSPGKRLFDVSIQGNVVLKDFNIMEEAKGAGKGIYKDFDASVDGSTLEIHLYWTGKGTNSIPDEGVYGPLISAIAVTPKFNPNPGLSVGGIIGIVIPSCVVLILILVLLRMKGYLGGKDLEDRELRELGMQTGYFSLRQIKAATNNFDSASKIGEGGFGPVYKGVLSDGSVSAVKQLSSKSKQGNREFLNEIGMISALQHPNLVKLYGCCIEGNQLLLIYEYLENNSLARALFGSDEQRLNLDWPTRKKICLGIARGLAYLHEESRLKIVHRDIKATNVLLDKNLNAKISDFGLAKLDEDENTHISTRIAGTMFKKLILFIVYSVKSIVETALERGYMAPEYATRGYLTDKADVYSFGIVALEIVSGKSNTNYRPKEEFVYLLDWAYVLHEQGNLLELVDPSLGSNYSEEEVMRMLNLALLCTNQSPTLRPPMSSVVSMLDGKIAVQAPTIKHDSMNPDMRFKAFEKLSLDSQSHVSAFSVDSQVQGSISLDGPWIDSSISLHSREETRDFSTSSKLLTGHQDLYSIHLD</sequence>
<evidence type="ECO:0000256" key="6">
    <source>
        <dbReference type="ARBA" id="ARBA00022679"/>
    </source>
</evidence>
<evidence type="ECO:0000259" key="20">
    <source>
        <dbReference type="PROSITE" id="PS50011"/>
    </source>
</evidence>
<dbReference type="Pfam" id="PF00560">
    <property type="entry name" value="LRR_1"/>
    <property type="match status" value="3"/>
</dbReference>
<dbReference type="PROSITE" id="PS00108">
    <property type="entry name" value="PROTEIN_KINASE_ST"/>
    <property type="match status" value="1"/>
</dbReference>
<keyword evidence="16" id="KW-0325">Glycoprotein</keyword>
<evidence type="ECO:0000313" key="21">
    <source>
        <dbReference type="EMBL" id="RVX03950.1"/>
    </source>
</evidence>
<dbReference type="GO" id="GO:0004674">
    <property type="term" value="F:protein serine/threonine kinase activity"/>
    <property type="evidence" value="ECO:0007669"/>
    <property type="project" value="UniProtKB-KW"/>
</dbReference>
<evidence type="ECO:0000256" key="2">
    <source>
        <dbReference type="ARBA" id="ARBA00012513"/>
    </source>
</evidence>
<reference evidence="21 22" key="1">
    <citation type="journal article" date="2018" name="PLoS Genet.">
        <title>Population sequencing reveals clonal diversity and ancestral inbreeding in the grapevine cultivar Chardonnay.</title>
        <authorList>
            <person name="Roach M.J."/>
            <person name="Johnson D.L."/>
            <person name="Bohlmann J."/>
            <person name="van Vuuren H.J."/>
            <person name="Jones S.J."/>
            <person name="Pretorius I.S."/>
            <person name="Schmidt S.A."/>
            <person name="Borneman A.R."/>
        </authorList>
    </citation>
    <scope>NUCLEOTIDE SEQUENCE [LARGE SCALE GENOMIC DNA]</scope>
    <source>
        <strain evidence="22">cv. Chardonnay</strain>
        <tissue evidence="21">Leaf</tissue>
    </source>
</reference>
<keyword evidence="9" id="KW-0677">Repeat</keyword>
<dbReference type="PANTHER" id="PTHR48006">
    <property type="entry name" value="LEUCINE-RICH REPEAT-CONTAINING PROTEIN DDB_G0281931-RELATED"/>
    <property type="match status" value="1"/>
</dbReference>
<keyword evidence="13 19" id="KW-1133">Transmembrane helix</keyword>
<dbReference type="InterPro" id="IPR008271">
    <property type="entry name" value="Ser/Thr_kinase_AS"/>
</dbReference>
<evidence type="ECO:0000256" key="8">
    <source>
        <dbReference type="ARBA" id="ARBA00022729"/>
    </source>
</evidence>
<evidence type="ECO:0000256" key="5">
    <source>
        <dbReference type="ARBA" id="ARBA00022614"/>
    </source>
</evidence>
<dbReference type="EMBL" id="QGNW01000063">
    <property type="protein sequence ID" value="RVX03950.1"/>
    <property type="molecule type" value="Genomic_DNA"/>
</dbReference>
<dbReference type="CDD" id="cd14066">
    <property type="entry name" value="STKc_IRAK"/>
    <property type="match status" value="1"/>
</dbReference>
<evidence type="ECO:0000256" key="10">
    <source>
        <dbReference type="ARBA" id="ARBA00022741"/>
    </source>
</evidence>
<comment type="catalytic activity">
    <reaction evidence="17">
        <text>L-threonyl-[protein] + ATP = O-phospho-L-threonyl-[protein] + ADP + H(+)</text>
        <dbReference type="Rhea" id="RHEA:46608"/>
        <dbReference type="Rhea" id="RHEA-COMP:11060"/>
        <dbReference type="Rhea" id="RHEA-COMP:11605"/>
        <dbReference type="ChEBI" id="CHEBI:15378"/>
        <dbReference type="ChEBI" id="CHEBI:30013"/>
        <dbReference type="ChEBI" id="CHEBI:30616"/>
        <dbReference type="ChEBI" id="CHEBI:61977"/>
        <dbReference type="ChEBI" id="CHEBI:456216"/>
        <dbReference type="EC" id="2.7.11.1"/>
    </reaction>
</comment>
<keyword evidence="15 21" id="KW-0675">Receptor</keyword>
<dbReference type="AlphaFoldDB" id="A0A438J4R5"/>
<dbReference type="FunFam" id="2.60.120.430:FF:000004">
    <property type="entry name" value="Putative leucine-rich repeat receptor-like serine/threonine-protein kinase"/>
    <property type="match status" value="1"/>
</dbReference>
<dbReference type="SUPFAM" id="SSF56112">
    <property type="entry name" value="Protein kinase-like (PK-like)"/>
    <property type="match status" value="1"/>
</dbReference>
<evidence type="ECO:0000256" key="15">
    <source>
        <dbReference type="ARBA" id="ARBA00023170"/>
    </source>
</evidence>
<dbReference type="SUPFAM" id="SSF52058">
    <property type="entry name" value="L domain-like"/>
    <property type="match status" value="1"/>
</dbReference>
<name>A0A438J4R5_VITVI</name>
<protein>
    <recommendedName>
        <fullName evidence="2">non-specific serine/threonine protein kinase</fullName>
        <ecNumber evidence="2">2.7.11.1</ecNumber>
    </recommendedName>
</protein>
<evidence type="ECO:0000256" key="19">
    <source>
        <dbReference type="SAM" id="Phobius"/>
    </source>
</evidence>
<organism evidence="21 22">
    <name type="scientific">Vitis vinifera</name>
    <name type="common">Grape</name>
    <dbReference type="NCBI Taxonomy" id="29760"/>
    <lineage>
        <taxon>Eukaryota</taxon>
        <taxon>Viridiplantae</taxon>
        <taxon>Streptophyta</taxon>
        <taxon>Embryophyta</taxon>
        <taxon>Tracheophyta</taxon>
        <taxon>Spermatophyta</taxon>
        <taxon>Magnoliopsida</taxon>
        <taxon>eudicotyledons</taxon>
        <taxon>Gunneridae</taxon>
        <taxon>Pentapetalae</taxon>
        <taxon>rosids</taxon>
        <taxon>Vitales</taxon>
        <taxon>Vitaceae</taxon>
        <taxon>Viteae</taxon>
        <taxon>Vitis</taxon>
    </lineage>
</organism>
<dbReference type="Gene3D" id="2.60.120.430">
    <property type="entry name" value="Galactose-binding lectin"/>
    <property type="match status" value="1"/>
</dbReference>
<evidence type="ECO:0000313" key="22">
    <source>
        <dbReference type="Proteomes" id="UP000288805"/>
    </source>
</evidence>
<evidence type="ECO:0000256" key="3">
    <source>
        <dbReference type="ARBA" id="ARBA00022527"/>
    </source>
</evidence>
<keyword evidence="3" id="KW-0723">Serine/threonine-protein kinase</keyword>
<evidence type="ECO:0000256" key="13">
    <source>
        <dbReference type="ARBA" id="ARBA00022989"/>
    </source>
</evidence>
<dbReference type="EC" id="2.7.11.1" evidence="2"/>
<dbReference type="FunFam" id="1.10.510.10:FF:001023">
    <property type="entry name" value="Os07g0541700 protein"/>
    <property type="match status" value="1"/>
</dbReference>
<dbReference type="InterPro" id="IPR001611">
    <property type="entry name" value="Leu-rich_rpt"/>
</dbReference>
<evidence type="ECO:0000256" key="16">
    <source>
        <dbReference type="ARBA" id="ARBA00023180"/>
    </source>
</evidence>
<keyword evidence="7 19" id="KW-0812">Transmembrane</keyword>
<dbReference type="Proteomes" id="UP000288805">
    <property type="component" value="Unassembled WGS sequence"/>
</dbReference>